<dbReference type="Gene3D" id="3.30.70.1430">
    <property type="entry name" value="Multidrug efflux transporter AcrB pore domain"/>
    <property type="match status" value="2"/>
</dbReference>
<dbReference type="SUPFAM" id="SSF82693">
    <property type="entry name" value="Multidrug efflux transporter AcrB pore domain, PN1, PN2, PC1 and PC2 subdomains"/>
    <property type="match status" value="4"/>
</dbReference>
<dbReference type="eggNOG" id="COG0841">
    <property type="taxonomic scope" value="Bacteria"/>
</dbReference>
<dbReference type="InParanoid" id="Q01NN9"/>
<dbReference type="GO" id="GO:0009636">
    <property type="term" value="P:response to toxic substance"/>
    <property type="evidence" value="ECO:0007669"/>
    <property type="project" value="UniProtKB-ARBA"/>
</dbReference>
<evidence type="ECO:0000256" key="8">
    <source>
        <dbReference type="ARBA" id="ARBA00023136"/>
    </source>
</evidence>
<feature type="transmembrane region" description="Helical" evidence="9">
    <location>
        <begin position="897"/>
        <end position="917"/>
    </location>
</feature>
<keyword evidence="7 9" id="KW-1133">Transmembrane helix</keyword>
<dbReference type="AlphaFoldDB" id="Q01NN9"/>
<feature type="transmembrane region" description="Helical" evidence="9">
    <location>
        <begin position="367"/>
        <end position="387"/>
    </location>
</feature>
<evidence type="ECO:0000256" key="7">
    <source>
        <dbReference type="ARBA" id="ARBA00022989"/>
    </source>
</evidence>
<evidence type="ECO:0000256" key="2">
    <source>
        <dbReference type="ARBA" id="ARBA00010942"/>
    </source>
</evidence>
<dbReference type="EMBL" id="CP000473">
    <property type="protein sequence ID" value="ABJ88731.1"/>
    <property type="molecule type" value="Genomic_DNA"/>
</dbReference>
<dbReference type="FunFam" id="1.20.1640.10:FF:000001">
    <property type="entry name" value="Efflux pump membrane transporter"/>
    <property type="match status" value="1"/>
</dbReference>
<keyword evidence="6 9" id="KW-0812">Transmembrane</keyword>
<dbReference type="FunFam" id="3.30.70.1430:FF:000001">
    <property type="entry name" value="Efflux pump membrane transporter"/>
    <property type="match status" value="1"/>
</dbReference>
<dbReference type="SUPFAM" id="SSF82866">
    <property type="entry name" value="Multidrug efflux transporter AcrB transmembrane domain"/>
    <property type="match status" value="2"/>
</dbReference>
<feature type="transmembrane region" description="Helical" evidence="9">
    <location>
        <begin position="923"/>
        <end position="946"/>
    </location>
</feature>
<feature type="transmembrane region" description="Helical" evidence="9">
    <location>
        <begin position="474"/>
        <end position="497"/>
    </location>
</feature>
<evidence type="ECO:0000256" key="3">
    <source>
        <dbReference type="ARBA" id="ARBA00022448"/>
    </source>
</evidence>
<dbReference type="Gene3D" id="3.30.70.1440">
    <property type="entry name" value="Multidrug efflux transporter AcrB pore domain"/>
    <property type="match status" value="1"/>
</dbReference>
<reference evidence="11" key="1">
    <citation type="submission" date="2006-10" db="EMBL/GenBank/DDBJ databases">
        <title>Complete sequence of Solibacter usitatus Ellin6076.</title>
        <authorList>
            <consortium name="US DOE Joint Genome Institute"/>
            <person name="Copeland A."/>
            <person name="Lucas S."/>
            <person name="Lapidus A."/>
            <person name="Barry K."/>
            <person name="Detter J.C."/>
            <person name="Glavina del Rio T."/>
            <person name="Hammon N."/>
            <person name="Israni S."/>
            <person name="Dalin E."/>
            <person name="Tice H."/>
            <person name="Pitluck S."/>
            <person name="Thompson L.S."/>
            <person name="Brettin T."/>
            <person name="Bruce D."/>
            <person name="Han C."/>
            <person name="Tapia R."/>
            <person name="Gilna P."/>
            <person name="Schmutz J."/>
            <person name="Larimer F."/>
            <person name="Land M."/>
            <person name="Hauser L."/>
            <person name="Kyrpides N."/>
            <person name="Mikhailova N."/>
            <person name="Janssen P.H."/>
            <person name="Kuske C.R."/>
            <person name="Richardson P."/>
        </authorList>
    </citation>
    <scope>NUCLEOTIDE SEQUENCE</scope>
    <source>
        <strain evidence="11">Ellin6076</strain>
    </source>
</reference>
<feature type="transmembrane region" description="Helical" evidence="9">
    <location>
        <begin position="341"/>
        <end position="360"/>
    </location>
</feature>
<dbReference type="NCBIfam" id="NF000282">
    <property type="entry name" value="RND_permease_1"/>
    <property type="match status" value="1"/>
</dbReference>
<organism evidence="11">
    <name type="scientific">Solibacter usitatus (strain Ellin6076)</name>
    <dbReference type="NCBI Taxonomy" id="234267"/>
    <lineage>
        <taxon>Bacteria</taxon>
        <taxon>Pseudomonadati</taxon>
        <taxon>Acidobacteriota</taxon>
        <taxon>Terriglobia</taxon>
        <taxon>Bryobacterales</taxon>
        <taxon>Solibacteraceae</taxon>
        <taxon>Candidatus Solibacter</taxon>
    </lineage>
</organism>
<dbReference type="SUPFAM" id="SSF82714">
    <property type="entry name" value="Multidrug efflux transporter AcrB TolC docking domain, DN and DC subdomains"/>
    <property type="match status" value="2"/>
</dbReference>
<dbReference type="InterPro" id="IPR004764">
    <property type="entry name" value="MdtF-like"/>
</dbReference>
<dbReference type="FunCoup" id="Q01NN9">
    <property type="interactions" value="639"/>
</dbReference>
<dbReference type="NCBIfam" id="TIGR00915">
    <property type="entry name" value="2A0602"/>
    <property type="match status" value="1"/>
</dbReference>
<proteinExistence type="inferred from homology"/>
<keyword evidence="5" id="KW-0997">Cell inner membrane</keyword>
<dbReference type="PROSITE" id="PS50156">
    <property type="entry name" value="SSD"/>
    <property type="match status" value="1"/>
</dbReference>
<feature type="transmembrane region" description="Helical" evidence="9">
    <location>
        <begin position="537"/>
        <end position="554"/>
    </location>
</feature>
<name>Q01NN9_SOLUE</name>
<dbReference type="Gene3D" id="3.30.2090.10">
    <property type="entry name" value="Multidrug efflux transporter AcrB TolC docking domain, DN and DC subdomains"/>
    <property type="match status" value="2"/>
</dbReference>
<comment type="subcellular location">
    <subcellularLocation>
        <location evidence="1">Cell inner membrane</location>
        <topology evidence="1">Multi-pass membrane protein</topology>
    </subcellularLocation>
</comment>
<dbReference type="KEGG" id="sus:Acid_7835"/>
<feature type="transmembrane region" description="Helical" evidence="9">
    <location>
        <begin position="393"/>
        <end position="417"/>
    </location>
</feature>
<keyword evidence="8 9" id="KW-0472">Membrane</keyword>
<dbReference type="PRINTS" id="PR00702">
    <property type="entry name" value="ACRIFLAVINRP"/>
</dbReference>
<evidence type="ECO:0000256" key="4">
    <source>
        <dbReference type="ARBA" id="ARBA00022475"/>
    </source>
</evidence>
<feature type="domain" description="SSD" evidence="10">
    <location>
        <begin position="370"/>
        <end position="495"/>
    </location>
</feature>
<dbReference type="InterPro" id="IPR001036">
    <property type="entry name" value="Acrflvin-R"/>
</dbReference>
<evidence type="ECO:0000256" key="9">
    <source>
        <dbReference type="SAM" id="Phobius"/>
    </source>
</evidence>
<feature type="transmembrane region" description="Helical" evidence="9">
    <location>
        <begin position="872"/>
        <end position="890"/>
    </location>
</feature>
<dbReference type="PANTHER" id="PTHR32063">
    <property type="match status" value="1"/>
</dbReference>
<keyword evidence="4" id="KW-1003">Cell membrane</keyword>
<keyword evidence="3" id="KW-0813">Transport</keyword>
<accession>Q01NN9</accession>
<dbReference type="Pfam" id="PF00873">
    <property type="entry name" value="ACR_tran"/>
    <property type="match status" value="1"/>
</dbReference>
<dbReference type="GO" id="GO:0015562">
    <property type="term" value="F:efflux transmembrane transporter activity"/>
    <property type="evidence" value="ECO:0007669"/>
    <property type="project" value="InterPro"/>
</dbReference>
<evidence type="ECO:0000259" key="10">
    <source>
        <dbReference type="PROSITE" id="PS50156"/>
    </source>
</evidence>
<dbReference type="Gene3D" id="3.30.70.1320">
    <property type="entry name" value="Multidrug efflux transporter AcrB pore domain like"/>
    <property type="match status" value="1"/>
</dbReference>
<dbReference type="GO" id="GO:0042910">
    <property type="term" value="F:xenobiotic transmembrane transporter activity"/>
    <property type="evidence" value="ECO:0007669"/>
    <property type="project" value="TreeGrafter"/>
</dbReference>
<feature type="transmembrane region" description="Helical" evidence="9">
    <location>
        <begin position="967"/>
        <end position="988"/>
    </location>
</feature>
<dbReference type="OrthoDB" id="8270at2"/>
<evidence type="ECO:0000256" key="5">
    <source>
        <dbReference type="ARBA" id="ARBA00022519"/>
    </source>
</evidence>
<dbReference type="PANTHER" id="PTHR32063:SF11">
    <property type="entry name" value="CATION OR DRUG EFFLUX SYSTEM PROTEIN"/>
    <property type="match status" value="1"/>
</dbReference>
<dbReference type="HOGENOM" id="CLU_002755_1_1_0"/>
<evidence type="ECO:0000256" key="6">
    <source>
        <dbReference type="ARBA" id="ARBA00022692"/>
    </source>
</evidence>
<feature type="transmembrane region" description="Helical" evidence="9">
    <location>
        <begin position="1000"/>
        <end position="1026"/>
    </location>
</feature>
<evidence type="ECO:0000313" key="11">
    <source>
        <dbReference type="EMBL" id="ABJ88731.1"/>
    </source>
</evidence>
<gene>
    <name evidence="11" type="ordered locus">Acid_7835</name>
</gene>
<sequence length="1047" mass="112190" precursor="true">MAQFFIDRPVFAMVIAIVIVILGAVAIPGLPISAYPQVVPPSVQVTATYLGGNAQDLEKTVAQPIEEQLVGLDGMLYYQSTSANNGQLVINVTFKLGTDPDIAAVQTQNRVNVALPRLPPEVQRQGVIVKKVSTAFLMAVSLVASNDQYDALFLTNYAQINLVNQIGSLAGVGESRLSSQQVYSMRVWLNPDKMTKLGVTATDVSNAVQAQNRQNPAGAIGQAPAPRGTDFQYAVSAPGRLTDPAQFDDIVVRAQPDASLLRIRDIGHSELGAQTYNGFSRLNGKPSANVIVYLSPGANAVQTADQVIAYMESVKPTFPKGVDYVVPYNSTMFVRAAIKDVLVTLMEAIGLVILVVFIFLQSWRATLIPLLTVPVAVIGTFGLFPLLGFSINITSMFGLVLAIGIVVDDAIVVVEAVQRHIDDGLSPKEATSRAMSEVSAPVVAIAFILAAVFIPVAFIGGISGEIYKQFALTIAASVLLSAFSALSLSPALAALLLRPRKKTTSLLARPFTWFNRTFEWTTDRYLTAVVKLIERKALPVLALCLVALLTVGLFKRLPAGFLPNEDQGAFFVSMRLPDGASTDRADAAARKIENVVSKIPGIDKYFVLGGLDIATGTSNSNVATIITTLKPWEERTSKDTQLDAILGAAQRGFAQVPEAFTFAFGLPPILGLSPTGGFQFMLEDRAGGDIATLAHTADVLTAAARKRPELGTVISTFRPSVPGYSIDMDTDKLQTMGISLTDAYNTLQTFLGGLYVNDFNQFGHTWQVLLQAEPEFRDQPSSVGRFYVRNASGGMVPLDTLATITPSGGPDVIYRYNRFRAIQLLGTPAAGYSSGQASSAMEQVAKESLPQGYGYEWTGTTYQEKQAQGNEGAIFGFAAVLVFLFLAALYESWSIPFAVLFALPLGMFGALAGVYLRSYPYDIYTQIGIVTLIGLAAKNAILIVEFAKESHEHGKSVRDAAIEAAHLRLRPILMTSFAFILGVLPLVLASGASSGARRSLGTAVFSGMLSATLLAIFIVPVLYVIIESLVERRRPATASSPVAEPAQ</sequence>
<dbReference type="STRING" id="234267.Acid_7835"/>
<feature type="transmembrane region" description="Helical" evidence="9">
    <location>
        <begin position="12"/>
        <end position="35"/>
    </location>
</feature>
<evidence type="ECO:0000256" key="1">
    <source>
        <dbReference type="ARBA" id="ARBA00004429"/>
    </source>
</evidence>
<dbReference type="InterPro" id="IPR027463">
    <property type="entry name" value="AcrB_DN_DC_subdom"/>
</dbReference>
<dbReference type="GO" id="GO:0005886">
    <property type="term" value="C:plasma membrane"/>
    <property type="evidence" value="ECO:0007669"/>
    <property type="project" value="UniProtKB-SubCell"/>
</dbReference>
<feature type="transmembrane region" description="Helical" evidence="9">
    <location>
        <begin position="438"/>
        <end position="462"/>
    </location>
</feature>
<protein>
    <submittedName>
        <fullName evidence="11">Transporter, hydrophobe/amphiphile efflux-1 (HAE1) family</fullName>
    </submittedName>
</protein>
<dbReference type="Gene3D" id="1.20.1640.10">
    <property type="entry name" value="Multidrug efflux transporter AcrB transmembrane domain"/>
    <property type="match status" value="2"/>
</dbReference>
<dbReference type="InterPro" id="IPR000731">
    <property type="entry name" value="SSD"/>
</dbReference>
<comment type="similarity">
    <text evidence="2">Belongs to the resistance-nodulation-cell division (RND) (TC 2.A.6) family.</text>
</comment>